<keyword evidence="2" id="KW-1003">Cell membrane</keyword>
<comment type="caution">
    <text evidence="8">The sequence shown here is derived from an EMBL/GenBank/DDBJ whole genome shotgun (WGS) entry which is preliminary data.</text>
</comment>
<dbReference type="PANTHER" id="PTHR33545">
    <property type="entry name" value="UPF0750 MEMBRANE PROTEIN YITT-RELATED"/>
    <property type="match status" value="1"/>
</dbReference>
<proteinExistence type="predicted"/>
<dbReference type="CDD" id="cd16380">
    <property type="entry name" value="YitT_C"/>
    <property type="match status" value="1"/>
</dbReference>
<sequence length="317" mass="35103">MKRKMNPVKSIRTNQQALLREVRDYVMIALGMLLYSIGWTVFLLPNKIMTGGVPGIASIIYFAIKLPVQYVYFGANVFLLVLAIKILGWKFSIKTIYGVCMLTLSLEVVQAITKGVWMLHDQPFMACVLGASICGTGLGIAFSSNGSAGGTDIVAAIINKYKDITLGRVMMILDTIIITSSYVVLRDWERVVYGFVTLFVCSFMLDQIVNSARQSVQFFIISKKYQEIGHAINAMHRGVTVIDTVGMYTGQPQKMIFVLAKKRQSTTIFRIINDIDPSAFISQSAVIGVYGHGFDHLKVKQKKHGTAAVEEAHELGV</sequence>
<keyword evidence="3 6" id="KW-0812">Transmembrane</keyword>
<feature type="transmembrane region" description="Helical" evidence="6">
    <location>
        <begin position="165"/>
        <end position="185"/>
    </location>
</feature>
<organism evidence="8 9">
    <name type="scientific">Tannerella sp. oral taxon BU063 isolate Cell 5</name>
    <dbReference type="NCBI Taxonomy" id="1410950"/>
    <lineage>
        <taxon>Bacteria</taxon>
        <taxon>Pseudomonadati</taxon>
        <taxon>Bacteroidota</taxon>
        <taxon>Bacteroidia</taxon>
        <taxon>Bacteroidales</taxon>
        <taxon>Tannerellaceae</taxon>
        <taxon>Tannerella</taxon>
    </lineage>
</organism>
<dbReference type="Pfam" id="PF02588">
    <property type="entry name" value="YitT_membrane"/>
    <property type="match status" value="1"/>
</dbReference>
<feature type="transmembrane region" description="Helical" evidence="6">
    <location>
        <begin position="96"/>
        <end position="117"/>
    </location>
</feature>
<keyword evidence="4 6" id="KW-1133">Transmembrane helix</keyword>
<evidence type="ECO:0000256" key="2">
    <source>
        <dbReference type="ARBA" id="ARBA00022475"/>
    </source>
</evidence>
<dbReference type="Pfam" id="PF10035">
    <property type="entry name" value="DUF2179"/>
    <property type="match status" value="1"/>
</dbReference>
<dbReference type="PANTHER" id="PTHR33545:SF5">
    <property type="entry name" value="UPF0750 MEMBRANE PROTEIN YITT"/>
    <property type="match status" value="1"/>
</dbReference>
<dbReference type="EMBL" id="AYYC01000739">
    <property type="protein sequence ID" value="ETK03226.1"/>
    <property type="molecule type" value="Genomic_DNA"/>
</dbReference>
<dbReference type="InterPro" id="IPR015867">
    <property type="entry name" value="N-reg_PII/ATP_PRibTrfase_C"/>
</dbReference>
<keyword evidence="5 6" id="KW-0472">Membrane</keyword>
<evidence type="ECO:0000256" key="4">
    <source>
        <dbReference type="ARBA" id="ARBA00022989"/>
    </source>
</evidence>
<dbReference type="PATRIC" id="fig|1410950.3.peg.2439"/>
<dbReference type="AlphaFoldDB" id="W2C9V3"/>
<evidence type="ECO:0000256" key="1">
    <source>
        <dbReference type="ARBA" id="ARBA00004651"/>
    </source>
</evidence>
<feature type="domain" description="DUF2179" evidence="7">
    <location>
        <begin position="237"/>
        <end position="291"/>
    </location>
</feature>
<dbReference type="InterPro" id="IPR019264">
    <property type="entry name" value="DUF2179"/>
</dbReference>
<evidence type="ECO:0000259" key="7">
    <source>
        <dbReference type="Pfam" id="PF10035"/>
    </source>
</evidence>
<comment type="subcellular location">
    <subcellularLocation>
        <location evidence="1">Cell membrane</location>
        <topology evidence="1">Multi-pass membrane protein</topology>
    </subcellularLocation>
</comment>
<evidence type="ECO:0000256" key="5">
    <source>
        <dbReference type="ARBA" id="ARBA00023136"/>
    </source>
</evidence>
<dbReference type="PIRSF" id="PIRSF006483">
    <property type="entry name" value="Membrane_protein_YitT"/>
    <property type="match status" value="1"/>
</dbReference>
<feature type="transmembrane region" description="Helical" evidence="6">
    <location>
        <begin position="25"/>
        <end position="44"/>
    </location>
</feature>
<evidence type="ECO:0000256" key="6">
    <source>
        <dbReference type="SAM" id="Phobius"/>
    </source>
</evidence>
<dbReference type="Gene3D" id="3.30.70.120">
    <property type="match status" value="1"/>
</dbReference>
<dbReference type="InterPro" id="IPR051461">
    <property type="entry name" value="UPF0750_membrane"/>
</dbReference>
<evidence type="ECO:0000313" key="9">
    <source>
        <dbReference type="Proteomes" id="UP000018872"/>
    </source>
</evidence>
<gene>
    <name evidence="8" type="ORF">T229_15345</name>
</gene>
<reference evidence="8 9" key="1">
    <citation type="submission" date="2013-11" db="EMBL/GenBank/DDBJ databases">
        <title>Single cell genomics of uncultured Tannerella BU063 (oral taxon 286).</title>
        <authorList>
            <person name="Beall C.J."/>
            <person name="Campbell A.G."/>
            <person name="Griffen A.L."/>
            <person name="Podar M."/>
            <person name="Leys E.J."/>
        </authorList>
    </citation>
    <scope>NUCLEOTIDE SEQUENCE [LARGE SCALE GENOMIC DNA]</scope>
    <source>
        <strain evidence="8">Cell 5</strain>
    </source>
</reference>
<dbReference type="Proteomes" id="UP000018872">
    <property type="component" value="Unassembled WGS sequence"/>
</dbReference>
<evidence type="ECO:0000313" key="8">
    <source>
        <dbReference type="EMBL" id="ETK03226.1"/>
    </source>
</evidence>
<feature type="transmembrane region" description="Helical" evidence="6">
    <location>
        <begin position="191"/>
        <end position="209"/>
    </location>
</feature>
<protein>
    <submittedName>
        <fullName evidence="8">Membrane protein</fullName>
    </submittedName>
</protein>
<accession>W2C9V3</accession>
<dbReference type="InterPro" id="IPR003740">
    <property type="entry name" value="YitT"/>
</dbReference>
<feature type="transmembrane region" description="Helical" evidence="6">
    <location>
        <begin position="123"/>
        <end position="144"/>
    </location>
</feature>
<evidence type="ECO:0000256" key="3">
    <source>
        <dbReference type="ARBA" id="ARBA00022692"/>
    </source>
</evidence>
<name>W2C9V3_9BACT</name>
<feature type="transmembrane region" description="Helical" evidence="6">
    <location>
        <begin position="56"/>
        <end position="84"/>
    </location>
</feature>
<dbReference type="GO" id="GO:0005886">
    <property type="term" value="C:plasma membrane"/>
    <property type="evidence" value="ECO:0007669"/>
    <property type="project" value="UniProtKB-SubCell"/>
</dbReference>